<dbReference type="InterPro" id="IPR050298">
    <property type="entry name" value="Gram-neg_bact_OMP"/>
</dbReference>
<accession>A0A376VI51</accession>
<organism evidence="9 10">
    <name type="scientific">Escherichia coli</name>
    <dbReference type="NCBI Taxonomy" id="562"/>
    <lineage>
        <taxon>Bacteria</taxon>
        <taxon>Pseudomonadati</taxon>
        <taxon>Pseudomonadota</taxon>
        <taxon>Gammaproteobacteria</taxon>
        <taxon>Enterobacterales</taxon>
        <taxon>Enterobacteriaceae</taxon>
        <taxon>Escherichia</taxon>
    </lineage>
</organism>
<keyword evidence="6" id="KW-0626">Porin</keyword>
<dbReference type="GO" id="GO:0015288">
    <property type="term" value="F:porin activity"/>
    <property type="evidence" value="ECO:0007669"/>
    <property type="project" value="UniProtKB-KW"/>
</dbReference>
<dbReference type="GO" id="GO:0046930">
    <property type="term" value="C:pore complex"/>
    <property type="evidence" value="ECO:0007669"/>
    <property type="project" value="UniProtKB-KW"/>
</dbReference>
<keyword evidence="3" id="KW-1134">Transmembrane beta strand</keyword>
<evidence type="ECO:0000256" key="4">
    <source>
        <dbReference type="ARBA" id="ARBA00022692"/>
    </source>
</evidence>
<dbReference type="InterPro" id="IPR033900">
    <property type="entry name" value="Gram_neg_porin_domain"/>
</dbReference>
<evidence type="ECO:0000256" key="5">
    <source>
        <dbReference type="ARBA" id="ARBA00022729"/>
    </source>
</evidence>
<evidence type="ECO:0000256" key="2">
    <source>
        <dbReference type="ARBA" id="ARBA00007539"/>
    </source>
</evidence>
<evidence type="ECO:0000313" key="10">
    <source>
        <dbReference type="Proteomes" id="UP000254495"/>
    </source>
</evidence>
<sequence>MDYIIFLIIQRKMATRAMRVWVLKAKTQINDQLTGYGQWEYNIQANNTESSKNQSWTRLAFAGLKFADYGSFDYGRNYGVMYDIEGWTDMLPEFGGDSYTNADNFMTGRANGVATYRNTDSSVW</sequence>
<dbReference type="GO" id="GO:0034220">
    <property type="term" value="P:monoatomic ion transmembrane transport"/>
    <property type="evidence" value="ECO:0007669"/>
    <property type="project" value="InterPro"/>
</dbReference>
<dbReference type="InterPro" id="IPR001702">
    <property type="entry name" value="Porin_Gram-ve"/>
</dbReference>
<evidence type="ECO:0000256" key="1">
    <source>
        <dbReference type="ARBA" id="ARBA00004571"/>
    </source>
</evidence>
<keyword evidence="7" id="KW-0472">Membrane</keyword>
<dbReference type="InterPro" id="IPR001897">
    <property type="entry name" value="Porin_gammaproteobac"/>
</dbReference>
<proteinExistence type="inferred from homology"/>
<dbReference type="AlphaFoldDB" id="A0A376VI51"/>
<keyword evidence="4" id="KW-0812">Transmembrane</keyword>
<name>A0A376VI51_ECOLX</name>
<evidence type="ECO:0000313" key="9">
    <source>
        <dbReference type="EMBL" id="STJ11581.1"/>
    </source>
</evidence>
<dbReference type="Pfam" id="PF00267">
    <property type="entry name" value="Porin_1"/>
    <property type="match status" value="1"/>
</dbReference>
<keyword evidence="6" id="KW-0406">Ion transport</keyword>
<dbReference type="Proteomes" id="UP000254495">
    <property type="component" value="Unassembled WGS sequence"/>
</dbReference>
<evidence type="ECO:0000256" key="8">
    <source>
        <dbReference type="ARBA" id="ARBA00023237"/>
    </source>
</evidence>
<keyword evidence="6" id="KW-0813">Transport</keyword>
<evidence type="ECO:0000256" key="6">
    <source>
        <dbReference type="ARBA" id="ARBA00023114"/>
    </source>
</evidence>
<dbReference type="GO" id="GO:0009279">
    <property type="term" value="C:cell outer membrane"/>
    <property type="evidence" value="ECO:0007669"/>
    <property type="project" value="UniProtKB-SubCell"/>
</dbReference>
<reference evidence="9 10" key="1">
    <citation type="submission" date="2018-06" db="EMBL/GenBank/DDBJ databases">
        <authorList>
            <consortium name="Pathogen Informatics"/>
            <person name="Doyle S."/>
        </authorList>
    </citation>
    <scope>NUCLEOTIDE SEQUENCE [LARGE SCALE GENOMIC DNA]</scope>
    <source>
        <strain evidence="9 10">NCTC9077</strain>
    </source>
</reference>
<evidence type="ECO:0000256" key="7">
    <source>
        <dbReference type="ARBA" id="ARBA00023136"/>
    </source>
</evidence>
<dbReference type="SUPFAM" id="SSF56935">
    <property type="entry name" value="Porins"/>
    <property type="match status" value="1"/>
</dbReference>
<dbReference type="PANTHER" id="PTHR34501:SF8">
    <property type="entry name" value="OUTER MEMBRANE PORIN N-RELATED"/>
    <property type="match status" value="1"/>
</dbReference>
<keyword evidence="5" id="KW-0732">Signal</keyword>
<dbReference type="InterPro" id="IPR023614">
    <property type="entry name" value="Porin_dom_sf"/>
</dbReference>
<dbReference type="PANTHER" id="PTHR34501">
    <property type="entry name" value="PROTEIN YDDL-RELATED"/>
    <property type="match status" value="1"/>
</dbReference>
<dbReference type="PRINTS" id="PR00183">
    <property type="entry name" value="ECOLIPORIN"/>
</dbReference>
<dbReference type="EMBL" id="UGCU01000001">
    <property type="protein sequence ID" value="STJ11581.1"/>
    <property type="molecule type" value="Genomic_DNA"/>
</dbReference>
<comment type="similarity">
    <text evidence="2">Belongs to the Gram-negative porin family.</text>
</comment>
<gene>
    <name evidence="9" type="primary">ompN_2</name>
    <name evidence="9" type="ORF">NCTC9077_03299</name>
</gene>
<keyword evidence="8" id="KW-0998">Cell outer membrane</keyword>
<protein>
    <submittedName>
        <fullName evidence="9">Outer membrane protein N (Porin)</fullName>
    </submittedName>
</protein>
<comment type="subcellular location">
    <subcellularLocation>
        <location evidence="1">Cell outer membrane</location>
        <topology evidence="1">Multi-pass membrane protein</topology>
    </subcellularLocation>
</comment>
<dbReference type="Gene3D" id="2.40.160.10">
    <property type="entry name" value="Porin"/>
    <property type="match status" value="1"/>
</dbReference>
<dbReference type="CDD" id="cd00342">
    <property type="entry name" value="gram_neg_porins"/>
    <property type="match status" value="1"/>
</dbReference>
<evidence type="ECO:0000256" key="3">
    <source>
        <dbReference type="ARBA" id="ARBA00022452"/>
    </source>
</evidence>